<dbReference type="GO" id="GO:0003723">
    <property type="term" value="F:RNA binding"/>
    <property type="evidence" value="ECO:0007669"/>
    <property type="project" value="UniProtKB-UniRule"/>
</dbReference>
<comment type="caution">
    <text evidence="8">The sequence shown here is derived from an EMBL/GenBank/DDBJ whole genome shotgun (WGS) entry which is preliminary data.</text>
</comment>
<dbReference type="SUPFAM" id="SSF52540">
    <property type="entry name" value="P-loop containing nucleoside triphosphate hydrolases"/>
    <property type="match status" value="1"/>
</dbReference>
<protein>
    <recommendedName>
        <fullName evidence="6">ATP-dependent RNA helicase</fullName>
        <ecNumber evidence="6">3.6.4.13</ecNumber>
    </recommendedName>
</protein>
<keyword evidence="9" id="KW-1185">Reference proteome</keyword>
<evidence type="ECO:0000256" key="4">
    <source>
        <dbReference type="ARBA" id="ARBA00022840"/>
    </source>
</evidence>
<dbReference type="Pfam" id="PF00270">
    <property type="entry name" value="DEAD"/>
    <property type="match status" value="1"/>
</dbReference>
<comment type="function">
    <text evidence="6">RNA helicase.</text>
</comment>
<dbReference type="GO" id="GO:0016787">
    <property type="term" value="F:hydrolase activity"/>
    <property type="evidence" value="ECO:0007669"/>
    <property type="project" value="UniProtKB-KW"/>
</dbReference>
<evidence type="ECO:0000256" key="5">
    <source>
        <dbReference type="PROSITE-ProRule" id="PRU00552"/>
    </source>
</evidence>
<feature type="domain" description="DEAD-box RNA helicase Q" evidence="7">
    <location>
        <begin position="27"/>
        <end position="55"/>
    </location>
</feature>
<evidence type="ECO:0000313" key="8">
    <source>
        <dbReference type="EMBL" id="KAG0724200.1"/>
    </source>
</evidence>
<dbReference type="GO" id="GO:0003724">
    <property type="term" value="F:RNA helicase activity"/>
    <property type="evidence" value="ECO:0007669"/>
    <property type="project" value="UniProtKB-EC"/>
</dbReference>
<comment type="catalytic activity">
    <reaction evidence="6">
        <text>ATP + H2O = ADP + phosphate + H(+)</text>
        <dbReference type="Rhea" id="RHEA:13065"/>
        <dbReference type="ChEBI" id="CHEBI:15377"/>
        <dbReference type="ChEBI" id="CHEBI:15378"/>
        <dbReference type="ChEBI" id="CHEBI:30616"/>
        <dbReference type="ChEBI" id="CHEBI:43474"/>
        <dbReference type="ChEBI" id="CHEBI:456216"/>
        <dbReference type="EC" id="3.6.4.13"/>
    </reaction>
</comment>
<name>A0A8J5D0N3_CHIOP</name>
<dbReference type="GO" id="GO:0005524">
    <property type="term" value="F:ATP binding"/>
    <property type="evidence" value="ECO:0007669"/>
    <property type="project" value="UniProtKB-UniRule"/>
</dbReference>
<evidence type="ECO:0000313" key="9">
    <source>
        <dbReference type="Proteomes" id="UP000770661"/>
    </source>
</evidence>
<dbReference type="OrthoDB" id="4310724at2759"/>
<dbReference type="EC" id="3.6.4.13" evidence="6"/>
<sequence>MTKPAKKVRYDSTIYHGTGQGDKVDVSAWEKVFTPPPVLEALAELGFSEPTEIQKLALPAAIKERMDIIGAAETGSGKTLAFGIPIIHGILSDKQYEAENPHEEQLTVGWRTVNKKTVVKA</sequence>
<evidence type="ECO:0000256" key="1">
    <source>
        <dbReference type="ARBA" id="ARBA00022741"/>
    </source>
</evidence>
<accession>A0A8J5D0N3</accession>
<proteinExistence type="inferred from homology"/>
<organism evidence="8 9">
    <name type="scientific">Chionoecetes opilio</name>
    <name type="common">Atlantic snow crab</name>
    <name type="synonym">Cancer opilio</name>
    <dbReference type="NCBI Taxonomy" id="41210"/>
    <lineage>
        <taxon>Eukaryota</taxon>
        <taxon>Metazoa</taxon>
        <taxon>Ecdysozoa</taxon>
        <taxon>Arthropoda</taxon>
        <taxon>Crustacea</taxon>
        <taxon>Multicrustacea</taxon>
        <taxon>Malacostraca</taxon>
        <taxon>Eumalacostraca</taxon>
        <taxon>Eucarida</taxon>
        <taxon>Decapoda</taxon>
        <taxon>Pleocyemata</taxon>
        <taxon>Brachyura</taxon>
        <taxon>Eubrachyura</taxon>
        <taxon>Majoidea</taxon>
        <taxon>Majidae</taxon>
        <taxon>Chionoecetes</taxon>
    </lineage>
</organism>
<dbReference type="AlphaFoldDB" id="A0A8J5D0N3"/>
<evidence type="ECO:0000256" key="3">
    <source>
        <dbReference type="ARBA" id="ARBA00022806"/>
    </source>
</evidence>
<dbReference type="PROSITE" id="PS51195">
    <property type="entry name" value="Q_MOTIF"/>
    <property type="match status" value="1"/>
</dbReference>
<keyword evidence="4 6" id="KW-0067">ATP-binding</keyword>
<dbReference type="InterPro" id="IPR014014">
    <property type="entry name" value="RNA_helicase_DEAD_Q_motif"/>
</dbReference>
<evidence type="ECO:0000256" key="6">
    <source>
        <dbReference type="RuleBase" id="RU365068"/>
    </source>
</evidence>
<reference evidence="8" key="1">
    <citation type="submission" date="2020-07" db="EMBL/GenBank/DDBJ databases">
        <title>The High-quality genome of the commercially important snow crab, Chionoecetes opilio.</title>
        <authorList>
            <person name="Jeong J.-H."/>
            <person name="Ryu S."/>
        </authorList>
    </citation>
    <scope>NUCLEOTIDE SEQUENCE</scope>
    <source>
        <strain evidence="8">MADBK_172401_WGS</strain>
        <tissue evidence="8">Digestive gland</tissue>
    </source>
</reference>
<keyword evidence="2 6" id="KW-0378">Hydrolase</keyword>
<dbReference type="InterPro" id="IPR011545">
    <property type="entry name" value="DEAD/DEAH_box_helicase_dom"/>
</dbReference>
<dbReference type="Proteomes" id="UP000770661">
    <property type="component" value="Unassembled WGS sequence"/>
</dbReference>
<dbReference type="Gene3D" id="3.40.50.300">
    <property type="entry name" value="P-loop containing nucleotide triphosphate hydrolases"/>
    <property type="match status" value="1"/>
</dbReference>
<comment type="domain">
    <text evidence="6">The Q motif is unique to and characteristic of the DEAD box family of RNA helicases and controls ATP binding and hydrolysis.</text>
</comment>
<dbReference type="EMBL" id="JACEEZ010007237">
    <property type="protein sequence ID" value="KAG0724200.1"/>
    <property type="molecule type" value="Genomic_DNA"/>
</dbReference>
<gene>
    <name evidence="8" type="primary">DDX24</name>
    <name evidence="8" type="ORF">GWK47_005238</name>
</gene>
<comment type="similarity">
    <text evidence="6">Belongs to the DEAD box helicase family.</text>
</comment>
<keyword evidence="6" id="KW-0694">RNA-binding</keyword>
<evidence type="ECO:0000256" key="2">
    <source>
        <dbReference type="ARBA" id="ARBA00022801"/>
    </source>
</evidence>
<dbReference type="PANTHER" id="PTHR24031">
    <property type="entry name" value="RNA HELICASE"/>
    <property type="match status" value="1"/>
</dbReference>
<dbReference type="InterPro" id="IPR027417">
    <property type="entry name" value="P-loop_NTPase"/>
</dbReference>
<keyword evidence="1 6" id="KW-0547">Nucleotide-binding</keyword>
<evidence type="ECO:0000259" key="7">
    <source>
        <dbReference type="PROSITE" id="PS51195"/>
    </source>
</evidence>
<keyword evidence="3 6" id="KW-0347">Helicase</keyword>
<feature type="short sequence motif" description="Q motif" evidence="5">
    <location>
        <begin position="27"/>
        <end position="55"/>
    </location>
</feature>